<feature type="signal peptide" evidence="2">
    <location>
        <begin position="1"/>
        <end position="24"/>
    </location>
</feature>
<evidence type="ECO:0000313" key="5">
    <source>
        <dbReference type="Proteomes" id="UP000694865"/>
    </source>
</evidence>
<name>A0ABM0GV63_SACKO</name>
<dbReference type="CDD" id="cd00109">
    <property type="entry name" value="Kunitz-type"/>
    <property type="match status" value="1"/>
</dbReference>
<dbReference type="PANTHER" id="PTHR10083:SF374">
    <property type="entry name" value="BPTI_KUNITZ INHIBITOR DOMAIN-CONTAINING PROTEIN"/>
    <property type="match status" value="1"/>
</dbReference>
<dbReference type="SUPFAM" id="SSF56436">
    <property type="entry name" value="C-type lectin-like"/>
    <property type="match status" value="1"/>
</dbReference>
<keyword evidence="2" id="KW-0732">Signal</keyword>
<dbReference type="InterPro" id="IPR050098">
    <property type="entry name" value="TFPI/VKTCI-like"/>
</dbReference>
<dbReference type="Proteomes" id="UP000694865">
    <property type="component" value="Unplaced"/>
</dbReference>
<evidence type="ECO:0000259" key="3">
    <source>
        <dbReference type="PROSITE" id="PS50041"/>
    </source>
</evidence>
<dbReference type="Gene3D" id="4.10.410.10">
    <property type="entry name" value="Pancreatic trypsin inhibitor Kunitz domain"/>
    <property type="match status" value="1"/>
</dbReference>
<keyword evidence="1" id="KW-1015">Disulfide bond</keyword>
<dbReference type="PROSITE" id="PS50041">
    <property type="entry name" value="C_TYPE_LECTIN_2"/>
    <property type="match status" value="1"/>
</dbReference>
<evidence type="ECO:0000259" key="4">
    <source>
        <dbReference type="PROSITE" id="PS50279"/>
    </source>
</evidence>
<dbReference type="PROSITE" id="PS50279">
    <property type="entry name" value="BPTI_KUNITZ_2"/>
    <property type="match status" value="1"/>
</dbReference>
<dbReference type="SMART" id="SM00034">
    <property type="entry name" value="CLECT"/>
    <property type="match status" value="1"/>
</dbReference>
<dbReference type="RefSeq" id="XP_002738006.1">
    <property type="nucleotide sequence ID" value="XM_002737960.2"/>
</dbReference>
<dbReference type="InterPro" id="IPR016186">
    <property type="entry name" value="C-type_lectin-like/link_sf"/>
</dbReference>
<accession>A0ABM0GV63</accession>
<dbReference type="GeneID" id="100376483"/>
<dbReference type="InterPro" id="IPR036880">
    <property type="entry name" value="Kunitz_BPTI_sf"/>
</dbReference>
<evidence type="ECO:0000256" key="2">
    <source>
        <dbReference type="SAM" id="SignalP"/>
    </source>
</evidence>
<sequence>MNCIAMKCAVVLTWVITFLTLTDSAVLRGKILKTKTVTRRQMGDPYAGDVIKVAIVETVMCWPDAEEFCEGEGGMLLKITDTDVEHELEDFLDGDEELIDREFWLGANDMNENGKFVFPDGSDVGYWHGTDIPTKESEGKCVALSPHGGGSFTWEVRPCSEEKSYLCELPMDDDDMDFSSSSVYEPVPDECVNGESPVDCDSNPCDEATCPAYPDAKCSLNNCGGCFAFFFDTYGAILDCGEKSSSEESSETTVSCDKQDCEGIDLCGRETCTVYPDAECIPNECGTCCADWYYDGKLVDCDDACCMPAEKGGCEDSIERYFYNCETKKCETFEWSGCDGNDNNFKTEEECHLECAIWETEAPKPCSRR</sequence>
<dbReference type="InterPro" id="IPR020901">
    <property type="entry name" value="Prtase_inh_Kunz-CS"/>
</dbReference>
<dbReference type="InterPro" id="IPR016187">
    <property type="entry name" value="CTDL_fold"/>
</dbReference>
<dbReference type="PRINTS" id="PR00759">
    <property type="entry name" value="BASICPTASE"/>
</dbReference>
<feature type="domain" description="BPTI/Kunitz inhibitor" evidence="4">
    <location>
        <begin position="305"/>
        <end position="355"/>
    </location>
</feature>
<evidence type="ECO:0000313" key="6">
    <source>
        <dbReference type="RefSeq" id="XP_002738006.1"/>
    </source>
</evidence>
<dbReference type="Pfam" id="PF00014">
    <property type="entry name" value="Kunitz_BPTI"/>
    <property type="match status" value="1"/>
</dbReference>
<dbReference type="CDD" id="cd00037">
    <property type="entry name" value="CLECT"/>
    <property type="match status" value="1"/>
</dbReference>
<feature type="chain" id="PRO_5045706112" evidence="2">
    <location>
        <begin position="25"/>
        <end position="369"/>
    </location>
</feature>
<dbReference type="PANTHER" id="PTHR10083">
    <property type="entry name" value="KUNITZ-TYPE PROTEASE INHIBITOR-RELATED"/>
    <property type="match status" value="1"/>
</dbReference>
<protein>
    <submittedName>
        <fullName evidence="6">Uncharacterized protein LOC100376483</fullName>
    </submittedName>
</protein>
<gene>
    <name evidence="6" type="primary">LOC100376483</name>
</gene>
<proteinExistence type="predicted"/>
<dbReference type="InterPro" id="IPR001304">
    <property type="entry name" value="C-type_lectin-like"/>
</dbReference>
<feature type="domain" description="C-type lectin" evidence="3">
    <location>
        <begin position="62"/>
        <end position="168"/>
    </location>
</feature>
<dbReference type="Pfam" id="PF00059">
    <property type="entry name" value="Lectin_C"/>
    <property type="match status" value="1"/>
</dbReference>
<dbReference type="PROSITE" id="PS00280">
    <property type="entry name" value="BPTI_KUNITZ_1"/>
    <property type="match status" value="1"/>
</dbReference>
<reference evidence="6" key="1">
    <citation type="submission" date="2025-08" db="UniProtKB">
        <authorList>
            <consortium name="RefSeq"/>
        </authorList>
    </citation>
    <scope>IDENTIFICATION</scope>
    <source>
        <tissue evidence="6">Testes</tissue>
    </source>
</reference>
<dbReference type="SMART" id="SM00131">
    <property type="entry name" value="KU"/>
    <property type="match status" value="1"/>
</dbReference>
<keyword evidence="5" id="KW-1185">Reference proteome</keyword>
<dbReference type="Gene3D" id="3.10.100.10">
    <property type="entry name" value="Mannose-Binding Protein A, subunit A"/>
    <property type="match status" value="1"/>
</dbReference>
<evidence type="ECO:0000256" key="1">
    <source>
        <dbReference type="ARBA" id="ARBA00023157"/>
    </source>
</evidence>
<organism evidence="5 6">
    <name type="scientific">Saccoglossus kowalevskii</name>
    <name type="common">Acorn worm</name>
    <dbReference type="NCBI Taxonomy" id="10224"/>
    <lineage>
        <taxon>Eukaryota</taxon>
        <taxon>Metazoa</taxon>
        <taxon>Hemichordata</taxon>
        <taxon>Enteropneusta</taxon>
        <taxon>Harrimaniidae</taxon>
        <taxon>Saccoglossus</taxon>
    </lineage>
</organism>
<dbReference type="InterPro" id="IPR002223">
    <property type="entry name" value="Kunitz_BPTI"/>
</dbReference>
<dbReference type="SUPFAM" id="SSF57362">
    <property type="entry name" value="BPTI-like"/>
    <property type="match status" value="1"/>
</dbReference>